<reference evidence="1 2" key="1">
    <citation type="journal article" date="2016" name="Sci. Rep.">
        <title>Metabolic traits of an uncultured archaeal lineage -MSBL1- from brine pools of the Red Sea.</title>
        <authorList>
            <person name="Mwirichia R."/>
            <person name="Alam I."/>
            <person name="Rashid M."/>
            <person name="Vinu M."/>
            <person name="Ba-Alawi W."/>
            <person name="Anthony Kamau A."/>
            <person name="Kamanda Ngugi D."/>
            <person name="Goker M."/>
            <person name="Klenk H.P."/>
            <person name="Bajic V."/>
            <person name="Stingl U."/>
        </authorList>
    </citation>
    <scope>NUCLEOTIDE SEQUENCE [LARGE SCALE GENOMIC DNA]</scope>
    <source>
        <strain evidence="1">SCGC-AAA382N08</strain>
    </source>
</reference>
<comment type="caution">
    <text evidence="1">The sequence shown here is derived from an EMBL/GenBank/DDBJ whole genome shotgun (WGS) entry which is preliminary data.</text>
</comment>
<keyword evidence="2" id="KW-1185">Reference proteome</keyword>
<evidence type="ECO:0000313" key="1">
    <source>
        <dbReference type="EMBL" id="KXB08111.1"/>
    </source>
</evidence>
<protein>
    <submittedName>
        <fullName evidence="1">Uncharacterized protein</fullName>
    </submittedName>
</protein>
<name>A0A133VNY1_9EURY</name>
<gene>
    <name evidence="1" type="ORF">AKJ56_01850</name>
</gene>
<evidence type="ECO:0000313" key="2">
    <source>
        <dbReference type="Proteomes" id="UP000070175"/>
    </source>
</evidence>
<dbReference type="Proteomes" id="UP000070175">
    <property type="component" value="Unassembled WGS sequence"/>
</dbReference>
<organism evidence="1 2">
    <name type="scientific">candidate division MSBL1 archaeon SCGC-AAA382N08</name>
    <dbReference type="NCBI Taxonomy" id="1698285"/>
    <lineage>
        <taxon>Archaea</taxon>
        <taxon>Methanobacteriati</taxon>
        <taxon>Methanobacteriota</taxon>
        <taxon>candidate division MSBL1</taxon>
    </lineage>
</organism>
<sequence length="133" mass="15390">MGGRFLMNGEVPETAIREIFTNLLNKDMGNVEIQNWSNLRRDQNCFPLEANNKVKIILLGFQPEFHECYIMKEGSDHQVIGSLIGKINCLKDGEKLTDALQRNKGCDYAFYYDQRATKEGRIRPFRITDGERE</sequence>
<accession>A0A133VNY1</accession>
<dbReference type="EMBL" id="LHYJ01000027">
    <property type="protein sequence ID" value="KXB08111.1"/>
    <property type="molecule type" value="Genomic_DNA"/>
</dbReference>
<proteinExistence type="predicted"/>
<dbReference type="AlphaFoldDB" id="A0A133VNY1"/>